<dbReference type="AlphaFoldDB" id="A0A4P6URQ1"/>
<name>A0A4P6URQ1_9BACL</name>
<dbReference type="Proteomes" id="UP000291151">
    <property type="component" value="Chromosome"/>
</dbReference>
<dbReference type="RefSeq" id="WP_208651676.1">
    <property type="nucleotide sequence ID" value="NZ_CP036528.1"/>
</dbReference>
<dbReference type="EMBL" id="CP036528">
    <property type="protein sequence ID" value="QBK25287.1"/>
    <property type="molecule type" value="Genomic_DNA"/>
</dbReference>
<evidence type="ECO:0000313" key="1">
    <source>
        <dbReference type="EMBL" id="QBK25287.1"/>
    </source>
</evidence>
<dbReference type="KEGG" id="uth:DKZ56_05090"/>
<proteinExistence type="predicted"/>
<keyword evidence="2" id="KW-1185">Reference proteome</keyword>
<organism evidence="1 2">
    <name type="scientific">Ureibacillus thermophilus</name>
    <dbReference type="NCBI Taxonomy" id="367743"/>
    <lineage>
        <taxon>Bacteria</taxon>
        <taxon>Bacillati</taxon>
        <taxon>Bacillota</taxon>
        <taxon>Bacilli</taxon>
        <taxon>Bacillales</taxon>
        <taxon>Caryophanaceae</taxon>
        <taxon>Ureibacillus</taxon>
    </lineage>
</organism>
<reference evidence="1 2" key="1">
    <citation type="submission" date="2019-02" db="EMBL/GenBank/DDBJ databases">
        <title>Ureibacillus thermophilus.</title>
        <authorList>
            <person name="Sunny J.S."/>
            <person name="Natarajan A."/>
            <person name="Saleena L.M."/>
        </authorList>
    </citation>
    <scope>NUCLEOTIDE SEQUENCE [LARGE SCALE GENOMIC DNA]</scope>
    <source>
        <strain evidence="1 2">LM102</strain>
    </source>
</reference>
<accession>A0A4P6URQ1</accession>
<protein>
    <submittedName>
        <fullName evidence="1">Uncharacterized protein</fullName>
    </submittedName>
</protein>
<sequence>MEFNSPVLNKIQKEYSDLLIKYQPFVLKEDLDSNTILKIIDEVKIFWLKRLSLLVFENDRRPNSIESLLLSGAIYLDIDDFEHYYFKLFGDYHVVPDPILKMEPFFRIPDDKFVDKNTIRIFKTAFHDTLNLLNNIENTIHILPIKSMLLKYETKNEDFINKFYWIFISSILNTKVSGKQEFYEKFRTISDIESKIDEFILNNLVYIDSTDSQMTLEQRCERYKKEYPQFQDLSNIDVFNIATYSYVAQTLEILLTSLALGFTPYIRHDVTFRYFLLLKDTFIDDVQTKLMIEKSIIFNIMYNTIPLETLSKFKYGEYIKRIKGKKLLENILNNLKELNINIIHGGVKTVQEIILDEVNKVLDMS</sequence>
<gene>
    <name evidence="1" type="ORF">DKZ56_05090</name>
</gene>
<evidence type="ECO:0000313" key="2">
    <source>
        <dbReference type="Proteomes" id="UP000291151"/>
    </source>
</evidence>